<evidence type="ECO:0000313" key="1">
    <source>
        <dbReference type="EMBL" id="KKK77720.1"/>
    </source>
</evidence>
<proteinExistence type="predicted"/>
<dbReference type="AlphaFoldDB" id="A0A0F8YV78"/>
<sequence length="46" mass="4863">AECLENQVPGLTVVSLDTSTWVQATKDQTETAEIEAAVAKGKSKKS</sequence>
<dbReference type="EMBL" id="LAZR01054823">
    <property type="protein sequence ID" value="KKK77720.1"/>
    <property type="molecule type" value="Genomic_DNA"/>
</dbReference>
<reference evidence="1" key="1">
    <citation type="journal article" date="2015" name="Nature">
        <title>Complex archaea that bridge the gap between prokaryotes and eukaryotes.</title>
        <authorList>
            <person name="Spang A."/>
            <person name="Saw J.H."/>
            <person name="Jorgensen S.L."/>
            <person name="Zaremba-Niedzwiedzka K."/>
            <person name="Martijn J."/>
            <person name="Lind A.E."/>
            <person name="van Eijk R."/>
            <person name="Schleper C."/>
            <person name="Guy L."/>
            <person name="Ettema T.J."/>
        </authorList>
    </citation>
    <scope>NUCLEOTIDE SEQUENCE</scope>
</reference>
<protein>
    <submittedName>
        <fullName evidence="1">Uncharacterized protein</fullName>
    </submittedName>
</protein>
<comment type="caution">
    <text evidence="1">The sequence shown here is derived from an EMBL/GenBank/DDBJ whole genome shotgun (WGS) entry which is preliminary data.</text>
</comment>
<accession>A0A0F8YV78</accession>
<name>A0A0F8YV78_9ZZZZ</name>
<feature type="non-terminal residue" evidence="1">
    <location>
        <position position="1"/>
    </location>
</feature>
<gene>
    <name evidence="1" type="ORF">LCGC14_2850770</name>
</gene>
<organism evidence="1">
    <name type="scientific">marine sediment metagenome</name>
    <dbReference type="NCBI Taxonomy" id="412755"/>
    <lineage>
        <taxon>unclassified sequences</taxon>
        <taxon>metagenomes</taxon>
        <taxon>ecological metagenomes</taxon>
    </lineage>
</organism>